<keyword evidence="3" id="KW-1185">Reference proteome</keyword>
<sequence length="659" mass="74700">MSESESLVHRALVESTSFGSLFLSPSSTLSISAYSVAPGSNSSEPSDGIEPLRVNTYTEKNRPMRLLCRPSSTKEPPETQRFLGTASQAQQVMQSAGDVKRKDLHRAVTSSSSTSSSRRCHHKENRRNPRYWYDKQLYGSHPQAAYCGISRKTVHTLYAGSFLVYLLNVASDWVHTFYACRGITVTFPLKTWCVAIMVGSCVLGSTLNFLLIHLCCENALRPPLCLHTTGDGCWRQYFIRLKHWITSFDCFRVSFLILMLEDAPLTMVNFWLLSGCMVANPRQPIWPMVFASLTTVISLVWRLVMVFYAFKHLNYVRVASKPKSEPNHCPAPSHLKTTFLGNSEHSGTTNTTLVIGLNGSRENIESELGTVVCSRLFDSNFPRPIADNVSYEFSAPSLEGSAEPTSATTRLFNLTVTHARECCYCCVFCFLYFVAILLGCLPCINQQCRTTDQEQYKRTLRRVTTVCSVVHHATVLVVSTLICLTTLSLNVLWLQSILLLGNDRYTINHVSQLCIRIDIQRKTVEPLMAGPRLLERRNATLPPWLCKPLFELEDHRRGAAYKSGYRWELNQPHGWVIVQQYETETLTLWTNVQMGERADELSVVWFDMQVSNETNCRPLARTDWSVLMSSWSLNQQHSLWQACDCTYRLQQVNKLTCAP</sequence>
<feature type="region of interest" description="Disordered" evidence="1">
    <location>
        <begin position="96"/>
        <end position="125"/>
    </location>
</feature>
<feature type="transmembrane region" description="Helical" evidence="2">
    <location>
        <begin position="469"/>
        <end position="494"/>
    </location>
</feature>
<organism evidence="3 4">
    <name type="scientific">Trichuris muris</name>
    <name type="common">Mouse whipworm</name>
    <dbReference type="NCBI Taxonomy" id="70415"/>
    <lineage>
        <taxon>Eukaryota</taxon>
        <taxon>Metazoa</taxon>
        <taxon>Ecdysozoa</taxon>
        <taxon>Nematoda</taxon>
        <taxon>Enoplea</taxon>
        <taxon>Dorylaimia</taxon>
        <taxon>Trichinellida</taxon>
        <taxon>Trichuridae</taxon>
        <taxon>Trichuris</taxon>
    </lineage>
</organism>
<dbReference type="AlphaFoldDB" id="A0A5S6QZW8"/>
<feature type="transmembrane region" description="Helical" evidence="2">
    <location>
        <begin position="157"/>
        <end position="180"/>
    </location>
</feature>
<feature type="transmembrane region" description="Helical" evidence="2">
    <location>
        <begin position="285"/>
        <end position="310"/>
    </location>
</feature>
<feature type="region of interest" description="Disordered" evidence="1">
    <location>
        <begin position="68"/>
        <end position="87"/>
    </location>
</feature>
<dbReference type="Proteomes" id="UP000046395">
    <property type="component" value="Unassembled WGS sequence"/>
</dbReference>
<keyword evidence="2" id="KW-1133">Transmembrane helix</keyword>
<keyword evidence="2" id="KW-0472">Membrane</keyword>
<dbReference type="WBParaSite" id="TMUE_3000012805.1">
    <property type="protein sequence ID" value="TMUE_3000012805.1"/>
    <property type="gene ID" value="WBGene00294525"/>
</dbReference>
<accession>A0A5S6QZW8</accession>
<proteinExistence type="predicted"/>
<protein>
    <submittedName>
        <fullName evidence="4">G-protein coupled receptors family 1 profile domain-containing protein</fullName>
    </submittedName>
</protein>
<feature type="transmembrane region" description="Helical" evidence="2">
    <location>
        <begin position="192"/>
        <end position="214"/>
    </location>
</feature>
<name>A0A5S6QZW8_TRIMR</name>
<feature type="transmembrane region" description="Helical" evidence="2">
    <location>
        <begin position="253"/>
        <end position="273"/>
    </location>
</feature>
<evidence type="ECO:0000313" key="3">
    <source>
        <dbReference type="Proteomes" id="UP000046395"/>
    </source>
</evidence>
<evidence type="ECO:0000256" key="2">
    <source>
        <dbReference type="SAM" id="Phobius"/>
    </source>
</evidence>
<reference evidence="4" key="1">
    <citation type="submission" date="2019-12" db="UniProtKB">
        <authorList>
            <consortium name="WormBaseParasite"/>
        </authorList>
    </citation>
    <scope>IDENTIFICATION</scope>
</reference>
<evidence type="ECO:0000256" key="1">
    <source>
        <dbReference type="SAM" id="MobiDB-lite"/>
    </source>
</evidence>
<evidence type="ECO:0000313" key="4">
    <source>
        <dbReference type="WBParaSite" id="TMUE_3000012805.1"/>
    </source>
</evidence>
<keyword evidence="2" id="KW-0812">Transmembrane</keyword>
<feature type="transmembrane region" description="Helical" evidence="2">
    <location>
        <begin position="430"/>
        <end position="448"/>
    </location>
</feature>